<comment type="catalytic activity">
    <reaction evidence="11 12">
        <text>D-glycero-beta-D-manno-heptose 1-phosphate + ATP + H(+) = ADP-D-glycero-beta-D-manno-heptose + diphosphate</text>
        <dbReference type="Rhea" id="RHEA:27465"/>
        <dbReference type="ChEBI" id="CHEBI:15378"/>
        <dbReference type="ChEBI" id="CHEBI:30616"/>
        <dbReference type="ChEBI" id="CHEBI:33019"/>
        <dbReference type="ChEBI" id="CHEBI:59967"/>
        <dbReference type="ChEBI" id="CHEBI:61593"/>
        <dbReference type="EC" id="2.7.7.70"/>
    </reaction>
</comment>
<evidence type="ECO:0000256" key="6">
    <source>
        <dbReference type="ARBA" id="ARBA00022741"/>
    </source>
</evidence>
<keyword evidence="16" id="KW-1185">Reference proteome</keyword>
<dbReference type="InterPro" id="IPR011913">
    <property type="entry name" value="RfaE_dom_I"/>
</dbReference>
<dbReference type="Proteomes" id="UP000708347">
    <property type="component" value="Unassembled WGS sequence"/>
</dbReference>
<dbReference type="GO" id="GO:0016779">
    <property type="term" value="F:nucleotidyltransferase activity"/>
    <property type="evidence" value="ECO:0007669"/>
    <property type="project" value="UniProtKB-KW"/>
</dbReference>
<dbReference type="EMBL" id="VBSB01000015">
    <property type="protein sequence ID" value="NTY62223.1"/>
    <property type="molecule type" value="Genomic_DNA"/>
</dbReference>
<comment type="caution">
    <text evidence="15">The sequence shown here is derived from an EMBL/GenBank/DDBJ whole genome shotgun (WGS) entry which is preliminary data.</text>
</comment>
<dbReference type="EC" id="2.7.1.167" evidence="12"/>
<dbReference type="GO" id="GO:0033785">
    <property type="term" value="F:heptose 7-phosphate kinase activity"/>
    <property type="evidence" value="ECO:0007669"/>
    <property type="project" value="UniProtKB-EC"/>
</dbReference>
<dbReference type="Gene3D" id="3.40.1190.20">
    <property type="match status" value="1"/>
</dbReference>
<evidence type="ECO:0000256" key="10">
    <source>
        <dbReference type="ARBA" id="ARBA00023277"/>
    </source>
</evidence>
<dbReference type="InterPro" id="IPR004821">
    <property type="entry name" value="Cyt_trans-like"/>
</dbReference>
<feature type="domain" description="Carbohydrate kinase PfkB" evidence="13">
    <location>
        <begin position="14"/>
        <end position="308"/>
    </location>
</feature>
<evidence type="ECO:0000313" key="16">
    <source>
        <dbReference type="Proteomes" id="UP000708347"/>
    </source>
</evidence>
<dbReference type="PANTHER" id="PTHR46969:SF1">
    <property type="entry name" value="BIFUNCTIONAL PROTEIN HLDE"/>
    <property type="match status" value="1"/>
</dbReference>
<keyword evidence="6 12" id="KW-0547">Nucleotide-binding</keyword>
<dbReference type="RefSeq" id="WP_205267441.1">
    <property type="nucleotide sequence ID" value="NZ_VBSB01000015.1"/>
</dbReference>
<dbReference type="SUPFAM" id="SSF52374">
    <property type="entry name" value="Nucleotidylyl transferase"/>
    <property type="match status" value="1"/>
</dbReference>
<dbReference type="NCBIfam" id="TIGR00125">
    <property type="entry name" value="cyt_tran_rel"/>
    <property type="match status" value="1"/>
</dbReference>
<dbReference type="InterPro" id="IPR011914">
    <property type="entry name" value="RfaE_dom_II"/>
</dbReference>
<feature type="active site" evidence="12">
    <location>
        <position position="266"/>
    </location>
</feature>
<dbReference type="EC" id="2.7.7.70" evidence="12"/>
<comment type="catalytic activity">
    <reaction evidence="12">
        <text>D-glycero-beta-D-manno-heptose 7-phosphate + ATP = D-glycero-beta-D-manno-heptose 1,7-bisphosphate + ADP + H(+)</text>
        <dbReference type="Rhea" id="RHEA:27473"/>
        <dbReference type="ChEBI" id="CHEBI:15378"/>
        <dbReference type="ChEBI" id="CHEBI:30616"/>
        <dbReference type="ChEBI" id="CHEBI:60204"/>
        <dbReference type="ChEBI" id="CHEBI:60208"/>
        <dbReference type="ChEBI" id="CHEBI:456216"/>
        <dbReference type="EC" id="2.7.1.167"/>
    </reaction>
</comment>
<evidence type="ECO:0000256" key="12">
    <source>
        <dbReference type="HAMAP-Rule" id="MF_01603"/>
    </source>
</evidence>
<sequence>MMQVNYIPDFQEARVLVVGDLMLDRYWRGDTSRISPEAPVPVVLVNGVEERAGGAGNVALNICDLGGRAAAIGLTGDDEAADALAKCLTAGGVECHFERLTGYPTVTKLRVLSHNQQLIRLDFENGFPGHDPQGLVARFRDNLDGCNVAILSDYGKGTLDCAPELIKLARAAGTAVVVDPKGTDFSRYRGATVITPNTSEFEAVVGRCADVDDLVRKGEALRRELELEALLITRSEKGMTLLRADHPPLHLPTKAREVYDVTGAGDTVVSVLAAGLGARMDMAEATALANIAGGIVVGKVGTATVSVPELMHALREHEPPELGVVGEERLVELVREAKARGETVVMTNGCFDILHVGHVTYLEQAARLGARLVVAVNDDASVSRLKGPDRPVNTMALRMRMLAALGFVDWVVPFYEDTPARLICRVQPDKLVKGGDNDPANIPGGDCVREAGGEVLVLDYVEDLSTSAIIRTIRASEKT</sequence>
<dbReference type="PANTHER" id="PTHR46969">
    <property type="entry name" value="BIFUNCTIONAL PROTEIN HLDE"/>
    <property type="match status" value="1"/>
</dbReference>
<feature type="region of interest" description="Cytidylyltransferase" evidence="12">
    <location>
        <begin position="346"/>
        <end position="479"/>
    </location>
</feature>
<comment type="pathway">
    <text evidence="3">Bacterial outer membrane biogenesis; LPS core biosynthesis.</text>
</comment>
<feature type="binding site" evidence="12">
    <location>
        <begin position="197"/>
        <end position="200"/>
    </location>
    <ligand>
        <name>ATP</name>
        <dbReference type="ChEBI" id="CHEBI:30616"/>
    </ligand>
</feature>
<comment type="function">
    <text evidence="1 12">Catalyzes the phosphorylation of D-glycero-D-manno-heptose 7-phosphate at the C-1 position to selectively form D-glycero-beta-D-manno-heptose-1,7-bisphosphate.</text>
</comment>
<feature type="region of interest" description="Ribokinase" evidence="12">
    <location>
        <begin position="1"/>
        <end position="320"/>
    </location>
</feature>
<dbReference type="Gene3D" id="3.40.50.620">
    <property type="entry name" value="HUPs"/>
    <property type="match status" value="1"/>
</dbReference>
<evidence type="ECO:0000256" key="2">
    <source>
        <dbReference type="ARBA" id="ARBA00003753"/>
    </source>
</evidence>
<dbReference type="HAMAP" id="MF_01603">
    <property type="entry name" value="HldE"/>
    <property type="match status" value="1"/>
</dbReference>
<accession>A0ABX2K021</accession>
<dbReference type="InterPro" id="IPR029056">
    <property type="entry name" value="Ribokinase-like"/>
</dbReference>
<keyword evidence="5 12" id="KW-0548">Nucleotidyltransferase</keyword>
<dbReference type="Pfam" id="PF01467">
    <property type="entry name" value="CTP_transf_like"/>
    <property type="match status" value="1"/>
</dbReference>
<dbReference type="InterPro" id="IPR011611">
    <property type="entry name" value="PfkB_dom"/>
</dbReference>
<dbReference type="Pfam" id="PF00294">
    <property type="entry name" value="PfkB"/>
    <property type="match status" value="1"/>
</dbReference>
<evidence type="ECO:0000313" key="15">
    <source>
        <dbReference type="EMBL" id="NTY62223.1"/>
    </source>
</evidence>
<evidence type="ECO:0000256" key="7">
    <source>
        <dbReference type="ARBA" id="ARBA00022777"/>
    </source>
</evidence>
<dbReference type="InterPro" id="IPR023030">
    <property type="entry name" value="Bifunc_HldE"/>
</dbReference>
<organism evidence="15 16">
    <name type="scientific">Mycolicibacterium sphagni</name>
    <dbReference type="NCBI Taxonomy" id="1786"/>
    <lineage>
        <taxon>Bacteria</taxon>
        <taxon>Bacillati</taxon>
        <taxon>Actinomycetota</taxon>
        <taxon>Actinomycetes</taxon>
        <taxon>Mycobacteriales</taxon>
        <taxon>Mycobacteriaceae</taxon>
        <taxon>Mycolicibacterium</taxon>
    </lineage>
</organism>
<comment type="pathway">
    <text evidence="12">Nucleotide-sugar biosynthesis; ADP-L-glycero-beta-D-manno-heptose biosynthesis; ADP-L-glycero-beta-D-manno-heptose from D-glycero-beta-D-manno-heptose 7-phosphate: step 1/4.</text>
</comment>
<evidence type="ECO:0000256" key="5">
    <source>
        <dbReference type="ARBA" id="ARBA00022695"/>
    </source>
</evidence>
<gene>
    <name evidence="12 15" type="primary">hldE</name>
    <name evidence="15" type="ORF">FEG63_22025</name>
</gene>
<dbReference type="CDD" id="cd01172">
    <property type="entry name" value="RfaE_like"/>
    <property type="match status" value="1"/>
</dbReference>
<proteinExistence type="inferred from homology"/>
<dbReference type="NCBIfam" id="NF008454">
    <property type="entry name" value="PRK11316.1"/>
    <property type="match status" value="1"/>
</dbReference>
<keyword evidence="9 12" id="KW-0511">Multifunctional enzyme</keyword>
<evidence type="ECO:0000259" key="14">
    <source>
        <dbReference type="Pfam" id="PF01467"/>
    </source>
</evidence>
<evidence type="ECO:0000256" key="3">
    <source>
        <dbReference type="ARBA" id="ARBA00004713"/>
    </source>
</evidence>
<dbReference type="NCBIfam" id="TIGR02198">
    <property type="entry name" value="rfaE_dom_I"/>
    <property type="match status" value="1"/>
</dbReference>
<evidence type="ECO:0000256" key="4">
    <source>
        <dbReference type="ARBA" id="ARBA00022679"/>
    </source>
</evidence>
<comment type="function">
    <text evidence="2 12">Catalyzes the ADP transfer from ATP to D-glycero-beta-D-manno-heptose 1-phosphate, yielding ADP-D-glycero-beta-D-manno-heptose.</text>
</comment>
<dbReference type="SUPFAM" id="SSF53613">
    <property type="entry name" value="Ribokinase-like"/>
    <property type="match status" value="1"/>
</dbReference>
<name>A0ABX2K021_9MYCO</name>
<evidence type="ECO:0000256" key="8">
    <source>
        <dbReference type="ARBA" id="ARBA00022840"/>
    </source>
</evidence>
<dbReference type="InterPro" id="IPR014729">
    <property type="entry name" value="Rossmann-like_a/b/a_fold"/>
</dbReference>
<evidence type="ECO:0000259" key="13">
    <source>
        <dbReference type="Pfam" id="PF00294"/>
    </source>
</evidence>
<keyword evidence="7 12" id="KW-0418">Kinase</keyword>
<dbReference type="NCBIfam" id="TIGR02199">
    <property type="entry name" value="rfaE_dom_II"/>
    <property type="match status" value="1"/>
</dbReference>
<comment type="subunit">
    <text evidence="12">Homodimer.</text>
</comment>
<keyword evidence="8 12" id="KW-0067">ATP-binding</keyword>
<evidence type="ECO:0000256" key="11">
    <source>
        <dbReference type="ARBA" id="ARBA00047428"/>
    </source>
</evidence>
<feature type="domain" description="Cytidyltransferase-like" evidence="14">
    <location>
        <begin position="346"/>
        <end position="437"/>
    </location>
</feature>
<evidence type="ECO:0000256" key="1">
    <source>
        <dbReference type="ARBA" id="ARBA00002319"/>
    </source>
</evidence>
<keyword evidence="10 12" id="KW-0119">Carbohydrate metabolism</keyword>
<comment type="pathway">
    <text evidence="12">Nucleotide-sugar biosynthesis; ADP-L-glycero-beta-D-manno-heptose biosynthesis; ADP-L-glycero-beta-D-manno-heptose from D-glycero-beta-D-manno-heptose 7-phosphate: step 3/4.</text>
</comment>
<comment type="similarity">
    <text evidence="12">In the C-terminal section; belongs to the cytidylyltransferase family.</text>
</comment>
<keyword evidence="4 12" id="KW-0808">Transferase</keyword>
<dbReference type="PROSITE" id="PS00583">
    <property type="entry name" value="PFKB_KINASES_1"/>
    <property type="match status" value="1"/>
</dbReference>
<reference evidence="15 16" key="1">
    <citation type="submission" date="2019-05" db="EMBL/GenBank/DDBJ databases">
        <title>Mycolicibacterium sphagni ENV482 genome assembly.</title>
        <authorList>
            <person name="Chen W."/>
            <person name="Faulkner N.W."/>
            <person name="Hyman M.R."/>
        </authorList>
    </citation>
    <scope>NUCLEOTIDE SEQUENCE [LARGE SCALE GENOMIC DNA]</scope>
    <source>
        <strain evidence="15 16">ENV482</strain>
    </source>
</reference>
<evidence type="ECO:0000256" key="9">
    <source>
        <dbReference type="ARBA" id="ARBA00023268"/>
    </source>
</evidence>
<comment type="similarity">
    <text evidence="12">In the N-terminal section; belongs to the carbohydrate kinase PfkB family.</text>
</comment>
<dbReference type="InterPro" id="IPR002173">
    <property type="entry name" value="Carboh/pur_kinase_PfkB_CS"/>
</dbReference>
<protein>
    <recommendedName>
        <fullName evidence="12">Bifunctional protein HldE</fullName>
    </recommendedName>
    <domain>
        <recommendedName>
            <fullName evidence="12">D-beta-D-heptose 7-phosphate kinase</fullName>
            <ecNumber evidence="12">2.7.1.167</ecNumber>
        </recommendedName>
        <alternativeName>
            <fullName evidence="12">D-beta-D-heptose 7-phosphotransferase</fullName>
        </alternativeName>
        <alternativeName>
            <fullName evidence="12">D-glycero-beta-D-manno-heptose-7-phosphate kinase</fullName>
        </alternativeName>
    </domain>
    <domain>
        <recommendedName>
            <fullName evidence="12">D-beta-D-heptose 1-phosphate adenylyltransferase</fullName>
            <ecNumber evidence="12">2.7.7.70</ecNumber>
        </recommendedName>
        <alternativeName>
            <fullName evidence="12">D-glycero-beta-D-manno-heptose 1-phosphate adenylyltransferase</fullName>
        </alternativeName>
    </domain>
</protein>